<sequence>MSVHAQSRGVEASTLLGTTCPPRATGALRWSRFLPATEAEGPGRRAAVWVQGCRVHCPGCFNPQMWAPRGGTLTDADEISERWVAAARAAGSTGITLLGGEPFDQALLLAPVAAAFQAAGLSVMAFSGYTFEHLTRWAEGRDDIAALLASTDLLCDGPFLRALPDTRRPWIGSTNQSIRALTSAHADEVRRVDAEGRGDTLEVRVGADGIVHVNGWASDAALAALFYDLGVRADRPQERVA</sequence>
<keyword evidence="2" id="KW-0004">4Fe-4S</keyword>
<evidence type="ECO:0000313" key="7">
    <source>
        <dbReference type="EMBL" id="SJN43134.1"/>
    </source>
</evidence>
<keyword evidence="3" id="KW-0949">S-adenosyl-L-methionine</keyword>
<evidence type="ECO:0000256" key="4">
    <source>
        <dbReference type="ARBA" id="ARBA00022723"/>
    </source>
</evidence>
<dbReference type="GO" id="GO:0043365">
    <property type="term" value="F:[formate-C-acetyltransferase]-activating enzyme activity"/>
    <property type="evidence" value="ECO:0007669"/>
    <property type="project" value="UniProtKB-EC"/>
</dbReference>
<dbReference type="SFLD" id="SFLDG01063">
    <property type="entry name" value="activating_enzymes__group_1"/>
    <property type="match status" value="1"/>
</dbReference>
<reference evidence="7 8" key="1">
    <citation type="submission" date="2017-02" db="EMBL/GenBank/DDBJ databases">
        <authorList>
            <person name="Peterson S.W."/>
        </authorList>
    </citation>
    <scope>NUCLEOTIDE SEQUENCE [LARGE SCALE GENOMIC DNA]</scope>
    <source>
        <strain evidence="7 8">B Mb 05.01</strain>
    </source>
</reference>
<dbReference type="EC" id="1.97.1.4" evidence="7"/>
<dbReference type="GO" id="GO:0004748">
    <property type="term" value="F:ribonucleoside-diphosphate reductase activity, thioredoxin disulfide as acceptor"/>
    <property type="evidence" value="ECO:0007669"/>
    <property type="project" value="TreeGrafter"/>
</dbReference>
<protein>
    <submittedName>
        <fullName evidence="7">Ribonucleotide reductase of class III (Anaerobic), activating protein</fullName>
        <ecNumber evidence="7">1.97.1.4</ecNumber>
    </submittedName>
</protein>
<evidence type="ECO:0000256" key="3">
    <source>
        <dbReference type="ARBA" id="ARBA00022691"/>
    </source>
</evidence>
<dbReference type="Gene3D" id="3.20.20.70">
    <property type="entry name" value="Aldolase class I"/>
    <property type="match status" value="1"/>
</dbReference>
<keyword evidence="4" id="KW-0479">Metal-binding</keyword>
<evidence type="ECO:0000256" key="1">
    <source>
        <dbReference type="ARBA" id="ARBA00001966"/>
    </source>
</evidence>
<keyword evidence="8" id="KW-1185">Reference proteome</keyword>
<keyword evidence="5" id="KW-0408">Iron</keyword>
<evidence type="ECO:0000256" key="6">
    <source>
        <dbReference type="ARBA" id="ARBA00023014"/>
    </source>
</evidence>
<evidence type="ECO:0000313" key="8">
    <source>
        <dbReference type="Proteomes" id="UP000196320"/>
    </source>
</evidence>
<dbReference type="AlphaFoldDB" id="A0A1R4KGB8"/>
<dbReference type="RefSeq" id="WP_087132549.1">
    <property type="nucleotide sequence ID" value="NZ_FUKO01000033.1"/>
</dbReference>
<dbReference type="SFLD" id="SFLDF00299">
    <property type="entry name" value="anaerobic_ribonucleoside-triph"/>
    <property type="match status" value="1"/>
</dbReference>
<dbReference type="GO" id="GO:0051539">
    <property type="term" value="F:4 iron, 4 sulfur cluster binding"/>
    <property type="evidence" value="ECO:0007669"/>
    <property type="project" value="UniProtKB-KW"/>
</dbReference>
<evidence type="ECO:0000256" key="2">
    <source>
        <dbReference type="ARBA" id="ARBA00022485"/>
    </source>
</evidence>
<dbReference type="OrthoDB" id="9782387at2"/>
<evidence type="ECO:0000256" key="5">
    <source>
        <dbReference type="ARBA" id="ARBA00023004"/>
    </source>
</evidence>
<dbReference type="GO" id="GO:0046872">
    <property type="term" value="F:metal ion binding"/>
    <property type="evidence" value="ECO:0007669"/>
    <property type="project" value="UniProtKB-KW"/>
</dbReference>
<keyword evidence="7" id="KW-0560">Oxidoreductase</keyword>
<dbReference type="SFLD" id="SFLDG01066">
    <property type="entry name" value="organic_radical-activating_enz"/>
    <property type="match status" value="1"/>
</dbReference>
<proteinExistence type="predicted"/>
<dbReference type="InterPro" id="IPR013785">
    <property type="entry name" value="Aldolase_TIM"/>
</dbReference>
<dbReference type="PANTHER" id="PTHR30352:SF2">
    <property type="entry name" value="ANAEROBIC RIBONUCLEOSIDE-TRIPHOSPHATE REDUCTASE-ACTIVATING PROTEIN"/>
    <property type="match status" value="1"/>
</dbReference>
<dbReference type="InterPro" id="IPR058240">
    <property type="entry name" value="rSAM_sf"/>
</dbReference>
<name>A0A1R4KGB8_9MICO</name>
<dbReference type="PANTHER" id="PTHR30352">
    <property type="entry name" value="PYRUVATE FORMATE-LYASE-ACTIVATING ENZYME"/>
    <property type="match status" value="1"/>
</dbReference>
<dbReference type="Pfam" id="PF13353">
    <property type="entry name" value="Fer4_12"/>
    <property type="match status" value="1"/>
</dbReference>
<accession>A0A1R4KGB8</accession>
<gene>
    <name evidence="7" type="ORF">FM104_12400</name>
</gene>
<keyword evidence="6" id="KW-0411">Iron-sulfur</keyword>
<comment type="cofactor">
    <cofactor evidence="1">
        <name>[4Fe-4S] cluster</name>
        <dbReference type="ChEBI" id="CHEBI:49883"/>
    </cofactor>
</comment>
<dbReference type="Proteomes" id="UP000196320">
    <property type="component" value="Unassembled WGS sequence"/>
</dbReference>
<dbReference type="EMBL" id="FUKO01000033">
    <property type="protein sequence ID" value="SJN43134.1"/>
    <property type="molecule type" value="Genomic_DNA"/>
</dbReference>
<dbReference type="InterPro" id="IPR012837">
    <property type="entry name" value="NrdG"/>
</dbReference>
<dbReference type="SUPFAM" id="SSF102114">
    <property type="entry name" value="Radical SAM enzymes"/>
    <property type="match status" value="1"/>
</dbReference>
<dbReference type="InterPro" id="IPR034457">
    <property type="entry name" value="Organic_radical-activating"/>
</dbReference>
<organism evidence="7 8">
    <name type="scientific">Microbacterium esteraromaticum</name>
    <dbReference type="NCBI Taxonomy" id="57043"/>
    <lineage>
        <taxon>Bacteria</taxon>
        <taxon>Bacillati</taxon>
        <taxon>Actinomycetota</taxon>
        <taxon>Actinomycetes</taxon>
        <taxon>Micrococcales</taxon>
        <taxon>Microbacteriaceae</taxon>
        <taxon>Microbacterium</taxon>
    </lineage>
</organism>
<dbReference type="SFLD" id="SFLDS00029">
    <property type="entry name" value="Radical_SAM"/>
    <property type="match status" value="1"/>
</dbReference>
<dbReference type="InterPro" id="IPR007197">
    <property type="entry name" value="rSAM"/>
</dbReference>